<name>A0A9X1YN25_9BURK</name>
<dbReference type="PANTHER" id="PTHR18895:SF74">
    <property type="entry name" value="MTRF1L RELEASE FACTOR GLUTAMINE METHYLTRANSFERASE"/>
    <property type="match status" value="1"/>
</dbReference>
<feature type="region of interest" description="Disordered" evidence="3">
    <location>
        <begin position="71"/>
        <end position="98"/>
    </location>
</feature>
<proteinExistence type="predicted"/>
<evidence type="ECO:0000256" key="2">
    <source>
        <dbReference type="ARBA" id="ARBA00022691"/>
    </source>
</evidence>
<dbReference type="Pfam" id="PF05175">
    <property type="entry name" value="MTS"/>
    <property type="match status" value="1"/>
</dbReference>
<gene>
    <name evidence="5" type="ORF">LPC04_26630</name>
</gene>
<keyword evidence="1 5" id="KW-0808">Transferase</keyword>
<dbReference type="PROSITE" id="PS00092">
    <property type="entry name" value="N6_MTASE"/>
    <property type="match status" value="1"/>
</dbReference>
<keyword evidence="1 5" id="KW-0489">Methyltransferase</keyword>
<keyword evidence="2" id="KW-0949">S-adenosyl-L-methionine</keyword>
<dbReference type="InterPro" id="IPR029063">
    <property type="entry name" value="SAM-dependent_MTases_sf"/>
</dbReference>
<dbReference type="EMBL" id="JAJLJH010000013">
    <property type="protein sequence ID" value="MCK9689309.1"/>
    <property type="molecule type" value="Genomic_DNA"/>
</dbReference>
<dbReference type="GO" id="GO:0032259">
    <property type="term" value="P:methylation"/>
    <property type="evidence" value="ECO:0007669"/>
    <property type="project" value="UniProtKB-KW"/>
</dbReference>
<evidence type="ECO:0000256" key="3">
    <source>
        <dbReference type="SAM" id="MobiDB-lite"/>
    </source>
</evidence>
<evidence type="ECO:0000259" key="4">
    <source>
        <dbReference type="Pfam" id="PF05175"/>
    </source>
</evidence>
<organism evidence="5 6">
    <name type="scientific">Scleromatobacter humisilvae</name>
    <dbReference type="NCBI Taxonomy" id="2897159"/>
    <lineage>
        <taxon>Bacteria</taxon>
        <taxon>Pseudomonadati</taxon>
        <taxon>Pseudomonadota</taxon>
        <taxon>Betaproteobacteria</taxon>
        <taxon>Burkholderiales</taxon>
        <taxon>Sphaerotilaceae</taxon>
        <taxon>Scleromatobacter</taxon>
    </lineage>
</organism>
<dbReference type="AlphaFoldDB" id="A0A9X1YN25"/>
<dbReference type="CDD" id="cd02440">
    <property type="entry name" value="AdoMet_MTases"/>
    <property type="match status" value="1"/>
</dbReference>
<feature type="compositionally biased region" description="Basic and acidic residues" evidence="3">
    <location>
        <begin position="72"/>
        <end position="82"/>
    </location>
</feature>
<sequence length="392" mass="42141">MTEQDPWITWEESGAPRRARWRSESQAMPATLQPADDALPANAAFRLINEGTGLLWRGDFHNGRQLLQALGRRVDKPPRADGRAPAPARTEADPAARARDAFARHREAQARRAALLGRVLLEFEPDHTIALRRAPDVRAALGEAWGAPDGTPSIASLRELQGLIGAHEWRKKGVDVPALGGRIHPWFGVFSPLRGEYLGLIAQAPLPTLAPGAQSLAFDIGTGTGVIAALLAKRGVQQVVATDLDPRAIACATENVARLGFAKQVRVVAADMFPEGRAALVVCNPPWVPTPANAAIERAVYDPDSAMLRAFLAGLAAHLAPGGEGWLVMSDLAEHLGLRTREQMLAWIADAGLRVVARHDTRPTHPKAGDPSDPLFAARSREVTSLWRLGAA</sequence>
<dbReference type="Proteomes" id="UP001139353">
    <property type="component" value="Unassembled WGS sequence"/>
</dbReference>
<feature type="domain" description="Methyltransferase small" evidence="4">
    <location>
        <begin position="209"/>
        <end position="330"/>
    </location>
</feature>
<keyword evidence="6" id="KW-1185">Reference proteome</keyword>
<dbReference type="SUPFAM" id="SSF53335">
    <property type="entry name" value="S-adenosyl-L-methionine-dependent methyltransferases"/>
    <property type="match status" value="1"/>
</dbReference>
<reference evidence="5" key="1">
    <citation type="submission" date="2021-11" db="EMBL/GenBank/DDBJ databases">
        <title>BS-T2-15 a new species belonging to the Comamonadaceae family isolated from the soil of a French oak forest.</title>
        <authorList>
            <person name="Mieszkin S."/>
            <person name="Alain K."/>
        </authorList>
    </citation>
    <scope>NUCLEOTIDE SEQUENCE</scope>
    <source>
        <strain evidence="5">BS-T2-15</strain>
    </source>
</reference>
<evidence type="ECO:0000313" key="6">
    <source>
        <dbReference type="Proteomes" id="UP001139353"/>
    </source>
</evidence>
<dbReference type="Gene3D" id="3.40.50.150">
    <property type="entry name" value="Vaccinia Virus protein VP39"/>
    <property type="match status" value="1"/>
</dbReference>
<protein>
    <submittedName>
        <fullName evidence="5">Class I SAM-dependent methyltransferase</fullName>
    </submittedName>
</protein>
<dbReference type="InterPro" id="IPR050320">
    <property type="entry name" value="N5-glutamine_MTase"/>
</dbReference>
<dbReference type="PANTHER" id="PTHR18895">
    <property type="entry name" value="HEMK METHYLTRANSFERASE"/>
    <property type="match status" value="1"/>
</dbReference>
<dbReference type="GO" id="GO:0036009">
    <property type="term" value="F:protein-glutamine N-methyltransferase activity"/>
    <property type="evidence" value="ECO:0007669"/>
    <property type="project" value="TreeGrafter"/>
</dbReference>
<dbReference type="GO" id="GO:0003676">
    <property type="term" value="F:nucleic acid binding"/>
    <property type="evidence" value="ECO:0007669"/>
    <property type="project" value="InterPro"/>
</dbReference>
<dbReference type="RefSeq" id="WP_275685358.1">
    <property type="nucleotide sequence ID" value="NZ_JAJLJH010000013.1"/>
</dbReference>
<dbReference type="InterPro" id="IPR002052">
    <property type="entry name" value="DNA_methylase_N6_adenine_CS"/>
</dbReference>
<dbReference type="InterPro" id="IPR007848">
    <property type="entry name" value="Small_mtfrase_dom"/>
</dbReference>
<evidence type="ECO:0000256" key="1">
    <source>
        <dbReference type="ARBA" id="ARBA00022603"/>
    </source>
</evidence>
<evidence type="ECO:0000313" key="5">
    <source>
        <dbReference type="EMBL" id="MCK9689309.1"/>
    </source>
</evidence>
<accession>A0A9X1YN25</accession>
<comment type="caution">
    <text evidence="5">The sequence shown here is derived from an EMBL/GenBank/DDBJ whole genome shotgun (WGS) entry which is preliminary data.</text>
</comment>